<reference evidence="2" key="1">
    <citation type="journal article" date="2014" name="Front. Microbiol.">
        <title>High frequency of phylogenetically diverse reductive dehalogenase-homologous genes in deep subseafloor sedimentary metagenomes.</title>
        <authorList>
            <person name="Kawai M."/>
            <person name="Futagami T."/>
            <person name="Toyoda A."/>
            <person name="Takaki Y."/>
            <person name="Nishi S."/>
            <person name="Hori S."/>
            <person name="Arai W."/>
            <person name="Tsubouchi T."/>
            <person name="Morono Y."/>
            <person name="Uchiyama I."/>
            <person name="Ito T."/>
            <person name="Fujiyama A."/>
            <person name="Inagaki F."/>
            <person name="Takami H."/>
        </authorList>
    </citation>
    <scope>NUCLEOTIDE SEQUENCE</scope>
    <source>
        <strain evidence="2">Expedition CK06-06</strain>
    </source>
</reference>
<feature type="non-terminal residue" evidence="2">
    <location>
        <position position="41"/>
    </location>
</feature>
<dbReference type="InterPro" id="IPR003847">
    <property type="entry name" value="Put_antitoxin"/>
</dbReference>
<protein>
    <recommendedName>
        <fullName evidence="3">Antitoxin</fullName>
    </recommendedName>
</protein>
<evidence type="ECO:0000313" key="2">
    <source>
        <dbReference type="EMBL" id="GAI55328.1"/>
    </source>
</evidence>
<sequence>MSKAIKVEDQVYLELDMIREKGETFSQIIERLLEARLKMFE</sequence>
<organism evidence="2">
    <name type="scientific">marine sediment metagenome</name>
    <dbReference type="NCBI Taxonomy" id="412755"/>
    <lineage>
        <taxon>unclassified sequences</taxon>
        <taxon>metagenomes</taxon>
        <taxon>ecological metagenomes</taxon>
    </lineage>
</organism>
<evidence type="ECO:0008006" key="3">
    <source>
        <dbReference type="Google" id="ProtNLM"/>
    </source>
</evidence>
<gene>
    <name evidence="2" type="ORF">S06H3_55033</name>
</gene>
<dbReference type="Pfam" id="PF02697">
    <property type="entry name" value="VAPB_antitox"/>
    <property type="match status" value="1"/>
</dbReference>
<comment type="caution">
    <text evidence="2">The sequence shown here is derived from an EMBL/GenBank/DDBJ whole genome shotgun (WGS) entry which is preliminary data.</text>
</comment>
<evidence type="ECO:0000256" key="1">
    <source>
        <dbReference type="ARBA" id="ARBA00022649"/>
    </source>
</evidence>
<dbReference type="EMBL" id="BARV01035240">
    <property type="protein sequence ID" value="GAI55328.1"/>
    <property type="molecule type" value="Genomic_DNA"/>
</dbReference>
<name>X1PHJ4_9ZZZZ</name>
<accession>X1PHJ4</accession>
<keyword evidence="1" id="KW-1277">Toxin-antitoxin system</keyword>
<dbReference type="AlphaFoldDB" id="X1PHJ4"/>
<proteinExistence type="predicted"/>